<feature type="domain" description="Pyrin" evidence="1">
    <location>
        <begin position="1"/>
        <end position="85"/>
    </location>
</feature>
<dbReference type="SMART" id="SM01289">
    <property type="entry name" value="PYRIN"/>
    <property type="match status" value="1"/>
</dbReference>
<name>A0ABD0MHF6_CIRMR</name>
<reference evidence="2 4" key="1">
    <citation type="submission" date="2024-05" db="EMBL/GenBank/DDBJ databases">
        <title>Genome sequencing and assembly of Indian major carp, Cirrhinus mrigala (Hamilton, 1822).</title>
        <authorList>
            <person name="Mohindra V."/>
            <person name="Chowdhury L.M."/>
            <person name="Lal K."/>
            <person name="Jena J.K."/>
        </authorList>
    </citation>
    <scope>NUCLEOTIDE SEQUENCE [LARGE SCALE GENOMIC DNA]</scope>
    <source>
        <strain evidence="2">CM1030</strain>
        <tissue evidence="2">Blood</tissue>
    </source>
</reference>
<dbReference type="InterPro" id="IPR004020">
    <property type="entry name" value="DAPIN"/>
</dbReference>
<dbReference type="InterPro" id="IPR011029">
    <property type="entry name" value="DEATH-like_dom_sf"/>
</dbReference>
<sequence>MASVKQLLNDTLDDLEKKELKRFKSYLREDGPIPVSVLEKADATDTVDQMLDRFGPERAVKITLDILKKMNQNHLAEQLENKLTKVKIMSCAQTEVRVDLNTKTGAKVNATTEKAYVG</sequence>
<keyword evidence="4" id="KW-1185">Reference proteome</keyword>
<dbReference type="Gene3D" id="1.10.533.10">
    <property type="entry name" value="Death Domain, Fas"/>
    <property type="match status" value="1"/>
</dbReference>
<dbReference type="Pfam" id="PF02758">
    <property type="entry name" value="PYRIN"/>
    <property type="match status" value="1"/>
</dbReference>
<dbReference type="CDD" id="cd08321">
    <property type="entry name" value="Pyrin_ASC-like"/>
    <property type="match status" value="1"/>
</dbReference>
<proteinExistence type="predicted"/>
<dbReference type="EMBL" id="JAMKFB020000059">
    <property type="protein sequence ID" value="KAL0153951.1"/>
    <property type="molecule type" value="Genomic_DNA"/>
</dbReference>
<dbReference type="EMBL" id="JAMKFB020000556">
    <property type="protein sequence ID" value="KAL0149080.1"/>
    <property type="molecule type" value="Genomic_DNA"/>
</dbReference>
<gene>
    <name evidence="3" type="ORF">M9458_050708</name>
    <name evidence="2" type="ORF">M9458_055695</name>
</gene>
<dbReference type="SUPFAM" id="SSF47986">
    <property type="entry name" value="DEATH domain"/>
    <property type="match status" value="1"/>
</dbReference>
<evidence type="ECO:0000313" key="4">
    <source>
        <dbReference type="Proteomes" id="UP001529510"/>
    </source>
</evidence>
<protein>
    <recommendedName>
        <fullName evidence="1">Pyrin domain-containing protein</fullName>
    </recommendedName>
</protein>
<evidence type="ECO:0000259" key="1">
    <source>
        <dbReference type="PROSITE" id="PS50824"/>
    </source>
</evidence>
<evidence type="ECO:0000313" key="3">
    <source>
        <dbReference type="EMBL" id="KAL0153951.1"/>
    </source>
</evidence>
<dbReference type="AlphaFoldDB" id="A0ABD0MHF6"/>
<dbReference type="PROSITE" id="PS50824">
    <property type="entry name" value="DAPIN"/>
    <property type="match status" value="1"/>
</dbReference>
<accession>A0ABD0MHF6</accession>
<comment type="caution">
    <text evidence="2">The sequence shown here is derived from an EMBL/GenBank/DDBJ whole genome shotgun (WGS) entry which is preliminary data.</text>
</comment>
<organism evidence="2 4">
    <name type="scientific">Cirrhinus mrigala</name>
    <name type="common">Mrigala</name>
    <dbReference type="NCBI Taxonomy" id="683832"/>
    <lineage>
        <taxon>Eukaryota</taxon>
        <taxon>Metazoa</taxon>
        <taxon>Chordata</taxon>
        <taxon>Craniata</taxon>
        <taxon>Vertebrata</taxon>
        <taxon>Euteleostomi</taxon>
        <taxon>Actinopterygii</taxon>
        <taxon>Neopterygii</taxon>
        <taxon>Teleostei</taxon>
        <taxon>Ostariophysi</taxon>
        <taxon>Cypriniformes</taxon>
        <taxon>Cyprinidae</taxon>
        <taxon>Labeoninae</taxon>
        <taxon>Labeonini</taxon>
        <taxon>Cirrhinus</taxon>
    </lineage>
</organism>
<dbReference type="Proteomes" id="UP001529510">
    <property type="component" value="Unassembled WGS sequence"/>
</dbReference>
<evidence type="ECO:0000313" key="2">
    <source>
        <dbReference type="EMBL" id="KAL0149080.1"/>
    </source>
</evidence>